<gene>
    <name evidence="1" type="ORF">PhCBS80983_g03196</name>
</gene>
<comment type="caution">
    <text evidence="1">The sequence shown here is derived from an EMBL/GenBank/DDBJ whole genome shotgun (WGS) entry which is preliminary data.</text>
</comment>
<proteinExistence type="predicted"/>
<name>A0A507E5M2_9FUNG</name>
<organism evidence="1 2">
    <name type="scientific">Powellomyces hirtus</name>
    <dbReference type="NCBI Taxonomy" id="109895"/>
    <lineage>
        <taxon>Eukaryota</taxon>
        <taxon>Fungi</taxon>
        <taxon>Fungi incertae sedis</taxon>
        <taxon>Chytridiomycota</taxon>
        <taxon>Chytridiomycota incertae sedis</taxon>
        <taxon>Chytridiomycetes</taxon>
        <taxon>Spizellomycetales</taxon>
        <taxon>Powellomycetaceae</taxon>
        <taxon>Powellomyces</taxon>
    </lineage>
</organism>
<keyword evidence="2" id="KW-1185">Reference proteome</keyword>
<dbReference type="Proteomes" id="UP000318582">
    <property type="component" value="Unassembled WGS sequence"/>
</dbReference>
<dbReference type="AlphaFoldDB" id="A0A507E5M2"/>
<accession>A0A507E5M2</accession>
<dbReference type="EMBL" id="QEAQ01000037">
    <property type="protein sequence ID" value="TPX58370.1"/>
    <property type="molecule type" value="Genomic_DNA"/>
</dbReference>
<sequence length="65" mass="6953">MTFRTVVSSFVVGSPALVLAIIAGMRVQPPVIQARAPNVPSCLKRGRAFVAEKSTKSDAEKLILE</sequence>
<protein>
    <submittedName>
        <fullName evidence="1">Uncharacterized protein</fullName>
    </submittedName>
</protein>
<evidence type="ECO:0000313" key="1">
    <source>
        <dbReference type="EMBL" id="TPX58370.1"/>
    </source>
</evidence>
<evidence type="ECO:0000313" key="2">
    <source>
        <dbReference type="Proteomes" id="UP000318582"/>
    </source>
</evidence>
<reference evidence="1 2" key="1">
    <citation type="journal article" date="2019" name="Sci. Rep.">
        <title>Comparative genomics of chytrid fungi reveal insights into the obligate biotrophic and pathogenic lifestyle of Synchytrium endobioticum.</title>
        <authorList>
            <person name="van de Vossenberg B.T.L.H."/>
            <person name="Warris S."/>
            <person name="Nguyen H.D.T."/>
            <person name="van Gent-Pelzer M.P.E."/>
            <person name="Joly D.L."/>
            <person name="van de Geest H.C."/>
            <person name="Bonants P.J.M."/>
            <person name="Smith D.S."/>
            <person name="Levesque C.A."/>
            <person name="van der Lee T.A.J."/>
        </authorList>
    </citation>
    <scope>NUCLEOTIDE SEQUENCE [LARGE SCALE GENOMIC DNA]</scope>
    <source>
        <strain evidence="1 2">CBS 809.83</strain>
    </source>
</reference>